<organism evidence="1 2">
    <name type="scientific">Echinicola rosea</name>
    <dbReference type="NCBI Taxonomy" id="1807691"/>
    <lineage>
        <taxon>Bacteria</taxon>
        <taxon>Pseudomonadati</taxon>
        <taxon>Bacteroidota</taxon>
        <taxon>Cytophagia</taxon>
        <taxon>Cytophagales</taxon>
        <taxon>Cyclobacteriaceae</taxon>
        <taxon>Echinicola</taxon>
    </lineage>
</organism>
<proteinExistence type="predicted"/>
<dbReference type="EMBL" id="BMIU01000001">
    <property type="protein sequence ID" value="GGF17631.1"/>
    <property type="molecule type" value="Genomic_DNA"/>
</dbReference>
<evidence type="ECO:0000313" key="1">
    <source>
        <dbReference type="EMBL" id="GGF17631.1"/>
    </source>
</evidence>
<dbReference type="Proteomes" id="UP000647339">
    <property type="component" value="Unassembled WGS sequence"/>
</dbReference>
<accession>A0ABQ1UFF3</accession>
<gene>
    <name evidence="1" type="ORF">GCM10011339_01940</name>
</gene>
<comment type="caution">
    <text evidence="1">The sequence shown here is derived from an EMBL/GenBank/DDBJ whole genome shotgun (WGS) entry which is preliminary data.</text>
</comment>
<evidence type="ECO:0000313" key="2">
    <source>
        <dbReference type="Proteomes" id="UP000647339"/>
    </source>
</evidence>
<reference evidence="2" key="1">
    <citation type="journal article" date="2019" name="Int. J. Syst. Evol. Microbiol.">
        <title>The Global Catalogue of Microorganisms (GCM) 10K type strain sequencing project: providing services to taxonomists for standard genome sequencing and annotation.</title>
        <authorList>
            <consortium name="The Broad Institute Genomics Platform"/>
            <consortium name="The Broad Institute Genome Sequencing Center for Infectious Disease"/>
            <person name="Wu L."/>
            <person name="Ma J."/>
        </authorList>
    </citation>
    <scope>NUCLEOTIDE SEQUENCE [LARGE SCALE GENOMIC DNA]</scope>
    <source>
        <strain evidence="2">CGMCC 1.15407</strain>
    </source>
</reference>
<sequence length="70" mass="8315">MGGLKYYERTKLLIELIEKKKTGRPGELARKLGIKERMVYNLLDDLRLTLGQEISYCKEQRSYCFQEKNN</sequence>
<keyword evidence="2" id="KW-1185">Reference proteome</keyword>
<dbReference type="RefSeq" id="WP_137402564.1">
    <property type="nucleotide sequence ID" value="NZ_BMIU01000001.1"/>
</dbReference>
<evidence type="ECO:0008006" key="3">
    <source>
        <dbReference type="Google" id="ProtNLM"/>
    </source>
</evidence>
<protein>
    <recommendedName>
        <fullName evidence="3">HTH domain-containing protein</fullName>
    </recommendedName>
</protein>
<name>A0ABQ1UFF3_9BACT</name>